<evidence type="ECO:0000313" key="2">
    <source>
        <dbReference type="EMBL" id="CAB4135968.1"/>
    </source>
</evidence>
<dbReference type="EMBL" id="LR796315">
    <property type="protein sequence ID" value="CAB4135968.1"/>
    <property type="molecule type" value="Genomic_DNA"/>
</dbReference>
<dbReference type="Pfam" id="PF16510">
    <property type="entry name" value="P22_portal"/>
    <property type="match status" value="1"/>
</dbReference>
<feature type="compositionally biased region" description="Low complexity" evidence="1">
    <location>
        <begin position="540"/>
        <end position="549"/>
    </location>
</feature>
<accession>A0A6J5LNL9</accession>
<name>A0A6J5LNL9_9CAUD</name>
<feature type="compositionally biased region" description="Low complexity" evidence="1">
    <location>
        <begin position="558"/>
        <end position="586"/>
    </location>
</feature>
<evidence type="ECO:0000256" key="1">
    <source>
        <dbReference type="SAM" id="MobiDB-lite"/>
    </source>
</evidence>
<sequence length="586" mass="65456">MAKKSAADQLKGYKQRLEASKRWRKDEGYDAIWRRLTDLYKGHQYEDYRDEDRLLVNIAFATVNIIAPNISVNFPKIAVNAVKPENAANAVIAEAVVNYWWKHRDIRTEFRRAVKDSLIMGHGWIKSGYRFVEEEVVGQETEVSDPVEGGEMTSTTIILEDSPFAERVSPMDVFVDPDATSMRDIKWIAQRIRRPIADVKNDKRYTKVARDEVQVMAVSRYADDPSRKKINDKNEGYAEIFEFYDVAAKSISVFCEGAENFLVKPTAMPYSFGQPFVMLRNYDVPDHFYPIGDLESIEPLQKELNETRTQMMNHRKKYSRKYLYKESAFDGLGRQALESDDDNVMVPVISDEALSGVVANFPAVINPPDFYDQTSTIIADIDRVSGVSEIQRGGTSEIRRTATESALVQDASNARTADKLAMVEQAISEVGRRMVALAQQYMSGEQVARITGKDGEPVWVQFDRDYLEGDFDFEVVAGSTQPHNESFRRQMALQMVDAMAPFAGAGIIDMGKLAAYVLQQGFGVKNPDEFIMQPQPPMAPEMAGAGAPAPQGPPPVPAEQGAGPLTGDPAMLQAMLAQQGQMPPTA</sequence>
<reference evidence="2" key="1">
    <citation type="submission" date="2020-04" db="EMBL/GenBank/DDBJ databases">
        <authorList>
            <person name="Chiriac C."/>
            <person name="Salcher M."/>
            <person name="Ghai R."/>
            <person name="Kavagutti S V."/>
        </authorList>
    </citation>
    <scope>NUCLEOTIDE SEQUENCE</scope>
</reference>
<feature type="region of interest" description="Disordered" evidence="1">
    <location>
        <begin position="535"/>
        <end position="586"/>
    </location>
</feature>
<dbReference type="EMBL" id="LR798394">
    <property type="protein sequence ID" value="CAB5228493.1"/>
    <property type="molecule type" value="Genomic_DNA"/>
</dbReference>
<proteinExistence type="predicted"/>
<organism evidence="2">
    <name type="scientific">uncultured Caudovirales phage</name>
    <dbReference type="NCBI Taxonomy" id="2100421"/>
    <lineage>
        <taxon>Viruses</taxon>
        <taxon>Duplodnaviria</taxon>
        <taxon>Heunggongvirae</taxon>
        <taxon>Uroviricota</taxon>
        <taxon>Caudoviricetes</taxon>
        <taxon>Peduoviridae</taxon>
        <taxon>Maltschvirus</taxon>
        <taxon>Maltschvirus maltsch</taxon>
    </lineage>
</organism>
<protein>
    <submittedName>
        <fullName evidence="2">Portal protein</fullName>
    </submittedName>
</protein>
<dbReference type="InterPro" id="IPR032427">
    <property type="entry name" value="P22_portal"/>
</dbReference>
<gene>
    <name evidence="3" type="ORF">UFOVP1549_9</name>
    <name evidence="2" type="ORF">UFOVP303_24</name>
</gene>
<evidence type="ECO:0000313" key="3">
    <source>
        <dbReference type="EMBL" id="CAB5228493.1"/>
    </source>
</evidence>